<organism evidence="2 3">
    <name type="scientific">Kribbella steppae</name>
    <dbReference type="NCBI Taxonomy" id="2512223"/>
    <lineage>
        <taxon>Bacteria</taxon>
        <taxon>Bacillati</taxon>
        <taxon>Actinomycetota</taxon>
        <taxon>Actinomycetes</taxon>
        <taxon>Propionibacteriales</taxon>
        <taxon>Kribbellaceae</taxon>
        <taxon>Kribbella</taxon>
    </lineage>
</organism>
<feature type="transmembrane region" description="Helical" evidence="1">
    <location>
        <begin position="105"/>
        <end position="132"/>
    </location>
</feature>
<evidence type="ECO:0000313" key="2">
    <source>
        <dbReference type="EMBL" id="TCO14368.1"/>
    </source>
</evidence>
<dbReference type="OrthoDB" id="5188656at2"/>
<evidence type="ECO:0000256" key="1">
    <source>
        <dbReference type="SAM" id="Phobius"/>
    </source>
</evidence>
<feature type="transmembrane region" description="Helical" evidence="1">
    <location>
        <begin position="152"/>
        <end position="169"/>
    </location>
</feature>
<feature type="transmembrane region" description="Helical" evidence="1">
    <location>
        <begin position="64"/>
        <end position="84"/>
    </location>
</feature>
<feature type="transmembrane region" description="Helical" evidence="1">
    <location>
        <begin position="231"/>
        <end position="249"/>
    </location>
</feature>
<protein>
    <submittedName>
        <fullName evidence="2">ABC-2 type transport system permease protein</fullName>
    </submittedName>
</protein>
<dbReference type="EMBL" id="SLWN01000024">
    <property type="protein sequence ID" value="TCO14368.1"/>
    <property type="molecule type" value="Genomic_DNA"/>
</dbReference>
<sequence length="255" mass="26297">MSTTTVLARTSSAEWSRLWSVRSTWIFALVTAVVVLGFGTIFGYDVSDDPTGPGPDATAWDGGRFTAMFALFGVLAMSVVTSTADHGTGGIVPTLQWTPRRGVLLAARAGVIVATLTALGVVLVAGASVIVWAFRPSLGLPFGEGVESLAELGFVYAAGALLGVGLGLVTRSTAAALVSVIALMLVLPPLLANLPYEWSSGLSARMPGSGALFLIFGEGPRDDMTTASARLTLGLWAVAALVAGGLRLMRTDADR</sequence>
<dbReference type="RefSeq" id="WP_132216490.1">
    <property type="nucleotide sequence ID" value="NZ_SLWN01000024.1"/>
</dbReference>
<gene>
    <name evidence="2" type="ORF">EV652_12460</name>
</gene>
<keyword evidence="1" id="KW-0472">Membrane</keyword>
<dbReference type="AlphaFoldDB" id="A0A4V2RXJ5"/>
<keyword evidence="1" id="KW-1133">Transmembrane helix</keyword>
<comment type="caution">
    <text evidence="2">The sequence shown here is derived from an EMBL/GenBank/DDBJ whole genome shotgun (WGS) entry which is preliminary data.</text>
</comment>
<reference evidence="2 3" key="1">
    <citation type="journal article" date="2015" name="Stand. Genomic Sci.">
        <title>Genomic Encyclopedia of Bacterial and Archaeal Type Strains, Phase III: the genomes of soil and plant-associated and newly described type strains.</title>
        <authorList>
            <person name="Whitman W.B."/>
            <person name="Woyke T."/>
            <person name="Klenk H.P."/>
            <person name="Zhou Y."/>
            <person name="Lilburn T.G."/>
            <person name="Beck B.J."/>
            <person name="De Vos P."/>
            <person name="Vandamme P."/>
            <person name="Eisen J.A."/>
            <person name="Garrity G."/>
            <person name="Hugenholtz P."/>
            <person name="Kyrpides N.C."/>
        </authorList>
    </citation>
    <scope>NUCLEOTIDE SEQUENCE [LARGE SCALE GENOMIC DNA]</scope>
    <source>
        <strain evidence="2 3">VKM Ac-2572</strain>
    </source>
</reference>
<keyword evidence="1" id="KW-0812">Transmembrane</keyword>
<dbReference type="Proteomes" id="UP000294508">
    <property type="component" value="Unassembled WGS sequence"/>
</dbReference>
<keyword evidence="3" id="KW-1185">Reference proteome</keyword>
<accession>A0A4V2RXJ5</accession>
<feature type="transmembrane region" description="Helical" evidence="1">
    <location>
        <begin position="25"/>
        <end position="44"/>
    </location>
</feature>
<proteinExistence type="predicted"/>
<evidence type="ECO:0000313" key="3">
    <source>
        <dbReference type="Proteomes" id="UP000294508"/>
    </source>
</evidence>
<feature type="transmembrane region" description="Helical" evidence="1">
    <location>
        <begin position="176"/>
        <end position="196"/>
    </location>
</feature>
<name>A0A4V2RXJ5_9ACTN</name>